<organism evidence="1 2">
    <name type="scientific">Daphnia magna</name>
    <dbReference type="NCBI Taxonomy" id="35525"/>
    <lineage>
        <taxon>Eukaryota</taxon>
        <taxon>Metazoa</taxon>
        <taxon>Ecdysozoa</taxon>
        <taxon>Arthropoda</taxon>
        <taxon>Crustacea</taxon>
        <taxon>Branchiopoda</taxon>
        <taxon>Diplostraca</taxon>
        <taxon>Cladocera</taxon>
        <taxon>Anomopoda</taxon>
        <taxon>Daphniidae</taxon>
        <taxon>Daphnia</taxon>
    </lineage>
</organism>
<name>A0ABQ9YNN4_9CRUS</name>
<comment type="caution">
    <text evidence="1">The sequence shown here is derived from an EMBL/GenBank/DDBJ whole genome shotgun (WGS) entry which is preliminary data.</text>
</comment>
<accession>A0ABQ9YNN4</accession>
<gene>
    <name evidence="1" type="ORF">OUZ56_004070</name>
</gene>
<reference evidence="1 2" key="1">
    <citation type="journal article" date="2023" name="Nucleic Acids Res.">
        <title>The hologenome of Daphnia magna reveals possible DNA methylation and microbiome-mediated evolution of the host genome.</title>
        <authorList>
            <person name="Chaturvedi A."/>
            <person name="Li X."/>
            <person name="Dhandapani V."/>
            <person name="Marshall H."/>
            <person name="Kissane S."/>
            <person name="Cuenca-Cambronero M."/>
            <person name="Asole G."/>
            <person name="Calvet F."/>
            <person name="Ruiz-Romero M."/>
            <person name="Marangio P."/>
            <person name="Guigo R."/>
            <person name="Rago D."/>
            <person name="Mirbahai L."/>
            <person name="Eastwood N."/>
            <person name="Colbourne J.K."/>
            <person name="Zhou J."/>
            <person name="Mallon E."/>
            <person name="Orsini L."/>
        </authorList>
    </citation>
    <scope>NUCLEOTIDE SEQUENCE [LARGE SCALE GENOMIC DNA]</scope>
    <source>
        <strain evidence="1">LRV0_1</strain>
    </source>
</reference>
<dbReference type="EMBL" id="JAOYFB010000001">
    <property type="protein sequence ID" value="KAK4002228.1"/>
    <property type="molecule type" value="Genomic_DNA"/>
</dbReference>
<dbReference type="Proteomes" id="UP001234178">
    <property type="component" value="Unassembled WGS sequence"/>
</dbReference>
<keyword evidence="2" id="KW-1185">Reference proteome</keyword>
<sequence length="69" mass="8375">MQIANKRARLDKIYEQRKQCEKRKELAGRTVESYEKLEVNSAWFNKKMNHLIQISVQFGLYYVTFVEFQ</sequence>
<protein>
    <submittedName>
        <fullName evidence="1">Uncharacterized protein</fullName>
    </submittedName>
</protein>
<evidence type="ECO:0000313" key="1">
    <source>
        <dbReference type="EMBL" id="KAK4002228.1"/>
    </source>
</evidence>
<evidence type="ECO:0000313" key="2">
    <source>
        <dbReference type="Proteomes" id="UP001234178"/>
    </source>
</evidence>
<proteinExistence type="predicted"/>